<dbReference type="STRING" id="398512.Bccel_4752"/>
<dbReference type="eggNOG" id="COG0614">
    <property type="taxonomic scope" value="Bacteria"/>
</dbReference>
<dbReference type="PANTHER" id="PTHR30535">
    <property type="entry name" value="VITAMIN B12-BINDING PROTEIN"/>
    <property type="match status" value="1"/>
</dbReference>
<organism evidence="3 4">
    <name type="scientific">Pseudobacteroides cellulosolvens ATCC 35603 = DSM 2933</name>
    <dbReference type="NCBI Taxonomy" id="398512"/>
    <lineage>
        <taxon>Bacteria</taxon>
        <taxon>Bacillati</taxon>
        <taxon>Bacillota</taxon>
        <taxon>Clostridia</taxon>
        <taxon>Eubacteriales</taxon>
        <taxon>Oscillospiraceae</taxon>
        <taxon>Pseudobacteroides</taxon>
    </lineage>
</organism>
<dbReference type="PANTHER" id="PTHR30535:SF34">
    <property type="entry name" value="MOLYBDATE-BINDING PROTEIN MOLA"/>
    <property type="match status" value="1"/>
</dbReference>
<dbReference type="CDD" id="cd01147">
    <property type="entry name" value="HemV-2"/>
    <property type="match status" value="1"/>
</dbReference>
<accession>A0A0L6JUI0</accession>
<name>A0A0L6JUI0_9FIRM</name>
<dbReference type="RefSeq" id="WP_036935504.1">
    <property type="nucleotide sequence ID" value="NZ_JQKC01000001.1"/>
</dbReference>
<keyword evidence="4" id="KW-1185">Reference proteome</keyword>
<dbReference type="PROSITE" id="PS50983">
    <property type="entry name" value="FE_B12_PBP"/>
    <property type="match status" value="1"/>
</dbReference>
<comment type="caution">
    <text evidence="3">The sequence shown here is derived from an EMBL/GenBank/DDBJ whole genome shotgun (WGS) entry which is preliminary data.</text>
</comment>
<evidence type="ECO:0000313" key="4">
    <source>
        <dbReference type="Proteomes" id="UP000036923"/>
    </source>
</evidence>
<reference evidence="4" key="1">
    <citation type="submission" date="2015-07" db="EMBL/GenBank/DDBJ databases">
        <title>Near-Complete Genome Sequence of the Cellulolytic Bacterium Bacteroides (Pseudobacteroides) cellulosolvens ATCC 35603.</title>
        <authorList>
            <person name="Dassa B."/>
            <person name="Utturkar S.M."/>
            <person name="Klingeman D.M."/>
            <person name="Hurt R.A."/>
            <person name="Keller M."/>
            <person name="Xu J."/>
            <person name="Reddy Y.H.K."/>
            <person name="Borovok I."/>
            <person name="Grinberg I.R."/>
            <person name="Lamed R."/>
            <person name="Zhivin O."/>
            <person name="Bayer E.A."/>
            <person name="Brown S.D."/>
        </authorList>
    </citation>
    <scope>NUCLEOTIDE SEQUENCE [LARGE SCALE GENOMIC DNA]</scope>
    <source>
        <strain evidence="4">DSM 2933</strain>
    </source>
</reference>
<dbReference type="Pfam" id="PF01497">
    <property type="entry name" value="Peripla_BP_2"/>
    <property type="match status" value="1"/>
</dbReference>
<proteinExistence type="inferred from homology"/>
<gene>
    <name evidence="3" type="ORF">Bccel_4752</name>
</gene>
<dbReference type="InterPro" id="IPR050902">
    <property type="entry name" value="ABC_Transporter_SBP"/>
</dbReference>
<dbReference type="Gene3D" id="3.40.50.1980">
    <property type="entry name" value="Nitrogenase molybdenum iron protein domain"/>
    <property type="match status" value="2"/>
</dbReference>
<feature type="domain" description="Fe/B12 periplasmic-binding" evidence="2">
    <location>
        <begin position="56"/>
        <end position="330"/>
    </location>
</feature>
<comment type="similarity">
    <text evidence="1">Belongs to the bacterial solute-binding protein 8 family.</text>
</comment>
<protein>
    <submittedName>
        <fullName evidence="3">ABC-type transporter, periplasmic subunit</fullName>
    </submittedName>
</protein>
<evidence type="ECO:0000256" key="1">
    <source>
        <dbReference type="ARBA" id="ARBA00008814"/>
    </source>
</evidence>
<dbReference type="InterPro" id="IPR002491">
    <property type="entry name" value="ABC_transptr_periplasmic_BD"/>
</dbReference>
<dbReference type="PATRIC" id="fig|398512.5.peg.4983"/>
<dbReference type="SUPFAM" id="SSF53807">
    <property type="entry name" value="Helical backbone' metal receptor"/>
    <property type="match status" value="1"/>
</dbReference>
<sequence>MNKRNFSLKIAILLYISLIFGGCASKTFRDTASNSQKITVTDTLGRHVEIDAQAKKVVAIGPGALRLCCYFNSIDMIAGVERIDKDDTTGKPYVIANPSLSNLPLIGPGGPNNAPDPEKILAVRPEIIFSTYAADKASADNLQSKTGIPVVVISYGKTSAFDPAVYTSIKLIGKIVGKELKAQEIEDYMKKCKNDLDTRTNDIPDDKKPSAYVGGLGMRGTHGIESTQGNYSLFNAVNAKNVVDETGKTGSLMIDKEKLIQWNPDKIFIDGSGFQLFQQDYQKNKDYYNTLSAIKNGEIYIQLPYNFYATNVDTAIADAYYMGKVLYPDQFKDVDPEKKADEIYKTLLGKELYSEMAKAYEGFKKLALQKNY</sequence>
<dbReference type="EMBL" id="LGTC01000001">
    <property type="protein sequence ID" value="KNY29478.1"/>
    <property type="molecule type" value="Genomic_DNA"/>
</dbReference>
<evidence type="ECO:0000313" key="3">
    <source>
        <dbReference type="EMBL" id="KNY29478.1"/>
    </source>
</evidence>
<evidence type="ECO:0000259" key="2">
    <source>
        <dbReference type="PROSITE" id="PS50983"/>
    </source>
</evidence>
<dbReference type="Proteomes" id="UP000036923">
    <property type="component" value="Unassembled WGS sequence"/>
</dbReference>
<dbReference type="OrthoDB" id="9787830at2"/>
<dbReference type="AlphaFoldDB" id="A0A0L6JUI0"/>
<dbReference type="PROSITE" id="PS51257">
    <property type="entry name" value="PROKAR_LIPOPROTEIN"/>
    <property type="match status" value="1"/>
</dbReference>